<evidence type="ECO:0000313" key="2">
    <source>
        <dbReference type="EMBL" id="APW42081.1"/>
    </source>
</evidence>
<sequence>MKRRDFVVSGLALGPGLILAAPVKVQTLTEARIWLDQLEKAPGAKTTGTWPLVSVLEHLSQSIEMSLDGFPQPKSAAFQHTLGAAAFAVFQWRGKMSHGLDEPIPGAPALTAQGDWKPAANRLRAAIARFEANTGPLKPHFAYGALSKAEFAQAHVFHIANHQDEIVSG</sequence>
<accession>A0A1P8K7X4</accession>
<keyword evidence="1" id="KW-0732">Signal</keyword>
<dbReference type="EMBL" id="CP019239">
    <property type="protein sequence ID" value="APW42081.1"/>
    <property type="molecule type" value="Genomic_DNA"/>
</dbReference>
<dbReference type="KEGG" id="rsb:RS694_05740"/>
<dbReference type="Pfam" id="PF07606">
    <property type="entry name" value="DUF1569"/>
    <property type="match status" value="1"/>
</dbReference>
<organism evidence="2 3">
    <name type="scientific">Rhodoferax saidenbachensis</name>
    <dbReference type="NCBI Taxonomy" id="1484693"/>
    <lineage>
        <taxon>Bacteria</taxon>
        <taxon>Pseudomonadati</taxon>
        <taxon>Pseudomonadota</taxon>
        <taxon>Betaproteobacteria</taxon>
        <taxon>Burkholderiales</taxon>
        <taxon>Comamonadaceae</taxon>
        <taxon>Rhodoferax</taxon>
    </lineage>
</organism>
<protein>
    <recommendedName>
        <fullName evidence="4">DUF1569 domain-containing protein</fullName>
    </recommendedName>
</protein>
<evidence type="ECO:0000313" key="3">
    <source>
        <dbReference type="Proteomes" id="UP000186110"/>
    </source>
</evidence>
<dbReference type="Proteomes" id="UP000186110">
    <property type="component" value="Chromosome"/>
</dbReference>
<evidence type="ECO:0000256" key="1">
    <source>
        <dbReference type="SAM" id="SignalP"/>
    </source>
</evidence>
<dbReference type="RefSeq" id="WP_029706046.1">
    <property type="nucleotide sequence ID" value="NZ_CP019239.1"/>
</dbReference>
<keyword evidence="3" id="KW-1185">Reference proteome</keyword>
<gene>
    <name evidence="2" type="ORF">RS694_05740</name>
</gene>
<dbReference type="AlphaFoldDB" id="A0A1P8K7X4"/>
<feature type="signal peptide" evidence="1">
    <location>
        <begin position="1"/>
        <end position="20"/>
    </location>
</feature>
<reference evidence="2 3" key="1">
    <citation type="submission" date="2017-01" db="EMBL/GenBank/DDBJ databases">
        <authorList>
            <person name="Mah S.A."/>
            <person name="Swanson W.J."/>
            <person name="Moy G.W."/>
            <person name="Vacquier V.D."/>
        </authorList>
    </citation>
    <scope>NUCLEOTIDE SEQUENCE [LARGE SCALE GENOMIC DNA]</scope>
    <source>
        <strain evidence="2 3">DSM 22694</strain>
    </source>
</reference>
<evidence type="ECO:0008006" key="4">
    <source>
        <dbReference type="Google" id="ProtNLM"/>
    </source>
</evidence>
<dbReference type="InterPro" id="IPR011463">
    <property type="entry name" value="DUF1569"/>
</dbReference>
<dbReference type="eggNOG" id="ENOG5032SVD">
    <property type="taxonomic scope" value="Bacteria"/>
</dbReference>
<feature type="chain" id="PRO_5010176955" description="DUF1569 domain-containing protein" evidence="1">
    <location>
        <begin position="21"/>
        <end position="169"/>
    </location>
</feature>
<proteinExistence type="predicted"/>
<name>A0A1P8K7X4_9BURK</name>
<dbReference type="STRING" id="1484693.RS694_05740"/>